<protein>
    <submittedName>
        <fullName evidence="3">VanZ like family protein</fullName>
    </submittedName>
</protein>
<proteinExistence type="predicted"/>
<keyword evidence="4" id="KW-1185">Reference proteome</keyword>
<name>A0A1M6XPE9_9BACT</name>
<accession>A0A1M6XPE9</accession>
<dbReference type="InterPro" id="IPR006976">
    <property type="entry name" value="VanZ-like"/>
</dbReference>
<evidence type="ECO:0000256" key="1">
    <source>
        <dbReference type="SAM" id="Phobius"/>
    </source>
</evidence>
<evidence type="ECO:0000313" key="3">
    <source>
        <dbReference type="EMBL" id="SHL07890.1"/>
    </source>
</evidence>
<sequence>MTMRLFRLLAVGWTLGVLVACFAPGELVEPIVFQWIDKIAHFVLFAGFAGFWLPVLSGKHRLAWVFITGTLLAFLTEAGQYLLPIGRSAEWLDLVADGLGLLAGYFLDRWLAPYPTDS</sequence>
<gene>
    <name evidence="3" type="ORF">SAMN04488087_2657</name>
</gene>
<keyword evidence="1" id="KW-1133">Transmembrane helix</keyword>
<evidence type="ECO:0000313" key="4">
    <source>
        <dbReference type="Proteomes" id="UP000185812"/>
    </source>
</evidence>
<keyword evidence="1" id="KW-0812">Transmembrane</keyword>
<dbReference type="Pfam" id="PF04892">
    <property type="entry name" value="VanZ"/>
    <property type="match status" value="1"/>
</dbReference>
<dbReference type="EMBL" id="FRAU01000012">
    <property type="protein sequence ID" value="SHL07890.1"/>
    <property type="molecule type" value="Genomic_DNA"/>
</dbReference>
<feature type="domain" description="VanZ-like" evidence="2">
    <location>
        <begin position="33"/>
        <end position="107"/>
    </location>
</feature>
<feature type="transmembrane region" description="Helical" evidence="1">
    <location>
        <begin position="62"/>
        <end position="83"/>
    </location>
</feature>
<dbReference type="NCBIfam" id="NF037970">
    <property type="entry name" value="vanZ_1"/>
    <property type="match status" value="1"/>
</dbReference>
<dbReference type="Proteomes" id="UP000185812">
    <property type="component" value="Unassembled WGS sequence"/>
</dbReference>
<dbReference type="STRING" id="633813.SAMN04488087_2657"/>
<dbReference type="PROSITE" id="PS51257">
    <property type="entry name" value="PROKAR_LIPOPROTEIN"/>
    <property type="match status" value="1"/>
</dbReference>
<dbReference type="AlphaFoldDB" id="A0A1M6XPE9"/>
<dbReference type="PANTHER" id="PTHR28008:SF1">
    <property type="entry name" value="DOMAIN PROTEIN, PUTATIVE (AFU_ORTHOLOGUE AFUA_3G10980)-RELATED"/>
    <property type="match status" value="1"/>
</dbReference>
<feature type="transmembrane region" description="Helical" evidence="1">
    <location>
        <begin position="38"/>
        <end position="55"/>
    </location>
</feature>
<organism evidence="3 4">
    <name type="scientific">Rhodothermus profundi</name>
    <dbReference type="NCBI Taxonomy" id="633813"/>
    <lineage>
        <taxon>Bacteria</taxon>
        <taxon>Pseudomonadati</taxon>
        <taxon>Rhodothermota</taxon>
        <taxon>Rhodothermia</taxon>
        <taxon>Rhodothermales</taxon>
        <taxon>Rhodothermaceae</taxon>
        <taxon>Rhodothermus</taxon>
    </lineage>
</organism>
<evidence type="ECO:0000259" key="2">
    <source>
        <dbReference type="Pfam" id="PF04892"/>
    </source>
</evidence>
<dbReference type="PANTHER" id="PTHR28008">
    <property type="entry name" value="DOMAIN PROTEIN, PUTATIVE (AFU_ORTHOLOGUE AFUA_3G10980)-RELATED"/>
    <property type="match status" value="1"/>
</dbReference>
<keyword evidence="1" id="KW-0472">Membrane</keyword>
<reference evidence="4" key="1">
    <citation type="submission" date="2016-11" db="EMBL/GenBank/DDBJ databases">
        <authorList>
            <person name="Varghese N."/>
            <person name="Submissions S."/>
        </authorList>
    </citation>
    <scope>NUCLEOTIDE SEQUENCE [LARGE SCALE GENOMIC DNA]</scope>
    <source>
        <strain evidence="4">DSM 22212</strain>
    </source>
</reference>